<name>B1G6L1_PARG4</name>
<dbReference type="InterPro" id="IPR001647">
    <property type="entry name" value="HTH_TetR"/>
</dbReference>
<keyword evidence="6" id="KW-1185">Reference proteome</keyword>
<proteinExistence type="predicted"/>
<feature type="region of interest" description="Disordered" evidence="3">
    <location>
        <begin position="1"/>
        <end position="38"/>
    </location>
</feature>
<feature type="domain" description="HTH tetR-type" evidence="4">
    <location>
        <begin position="37"/>
        <end position="97"/>
    </location>
</feature>
<organism evidence="5 6">
    <name type="scientific">Paraburkholderia graminis (strain ATCC 700544 / DSM 17151 / LMG 18924 / NCIMB 13744 / C4D1M)</name>
    <dbReference type="NCBI Taxonomy" id="396598"/>
    <lineage>
        <taxon>Bacteria</taxon>
        <taxon>Pseudomonadati</taxon>
        <taxon>Pseudomonadota</taxon>
        <taxon>Betaproteobacteria</taxon>
        <taxon>Burkholderiales</taxon>
        <taxon>Burkholderiaceae</taxon>
        <taxon>Paraburkholderia</taxon>
    </lineage>
</organism>
<sequence>MPMVATASSRIHAPHATSVEKQRCSRGNASMQSRDAAEERESMIERIGPFLYRAGLHGATMDEIAREAGTYKMSIYRAIGTKNDVWMTYARTLCEQRNREMTALLLRSDQRPERLVMNYFLQQRELVLNDAILGDPILKLSTEAAGRFEELHQALCRQRDLHLARFEQIGGSIAPSDGINLGIELHMMWQVLVSCGRSRAAIQRDSEHVIRMVRRTLDACLRRPELQGA</sequence>
<dbReference type="SUPFAM" id="SSF46689">
    <property type="entry name" value="Homeodomain-like"/>
    <property type="match status" value="1"/>
</dbReference>
<comment type="caution">
    <text evidence="5">The sequence shown here is derived from an EMBL/GenBank/DDBJ whole genome shotgun (WGS) entry which is preliminary data.</text>
</comment>
<evidence type="ECO:0000256" key="3">
    <source>
        <dbReference type="SAM" id="MobiDB-lite"/>
    </source>
</evidence>
<accession>B1G6L1</accession>
<dbReference type="AlphaFoldDB" id="B1G6L1"/>
<dbReference type="Proteomes" id="UP000005045">
    <property type="component" value="Unassembled WGS sequence"/>
</dbReference>
<dbReference type="PROSITE" id="PS50977">
    <property type="entry name" value="HTH_TETR_2"/>
    <property type="match status" value="1"/>
</dbReference>
<gene>
    <name evidence="5" type="ORF">BgramDRAFT_4972</name>
</gene>
<dbReference type="InterPro" id="IPR009057">
    <property type="entry name" value="Homeodomain-like_sf"/>
</dbReference>
<evidence type="ECO:0000313" key="5">
    <source>
        <dbReference type="EMBL" id="EDT08290.1"/>
    </source>
</evidence>
<evidence type="ECO:0000256" key="1">
    <source>
        <dbReference type="ARBA" id="ARBA00023125"/>
    </source>
</evidence>
<keyword evidence="1 2" id="KW-0238">DNA-binding</keyword>
<dbReference type="Gene3D" id="1.10.357.10">
    <property type="entry name" value="Tetracycline Repressor, domain 2"/>
    <property type="match status" value="1"/>
</dbReference>
<evidence type="ECO:0000313" key="6">
    <source>
        <dbReference type="Proteomes" id="UP000005045"/>
    </source>
</evidence>
<dbReference type="GO" id="GO:0003677">
    <property type="term" value="F:DNA binding"/>
    <property type="evidence" value="ECO:0007669"/>
    <property type="project" value="UniProtKB-UniRule"/>
</dbReference>
<evidence type="ECO:0000259" key="4">
    <source>
        <dbReference type="PROSITE" id="PS50977"/>
    </source>
</evidence>
<dbReference type="EMBL" id="ABLD01000019">
    <property type="protein sequence ID" value="EDT08290.1"/>
    <property type="molecule type" value="Genomic_DNA"/>
</dbReference>
<feature type="DNA-binding region" description="H-T-H motif" evidence="2">
    <location>
        <begin position="60"/>
        <end position="79"/>
    </location>
</feature>
<evidence type="ECO:0000256" key="2">
    <source>
        <dbReference type="PROSITE-ProRule" id="PRU00335"/>
    </source>
</evidence>
<protein>
    <submittedName>
        <fullName evidence="5">Putative transcriptional regulator, TetR family</fullName>
    </submittedName>
</protein>
<reference evidence="5 6" key="1">
    <citation type="submission" date="2008-03" db="EMBL/GenBank/DDBJ databases">
        <title>Sequencing of the draft genome and assembly of Burkholderia graminis C4D1M.</title>
        <authorList>
            <consortium name="US DOE Joint Genome Institute (JGI-PGF)"/>
            <person name="Copeland A."/>
            <person name="Lucas S."/>
            <person name="Lapidus A."/>
            <person name="Glavina del Rio T."/>
            <person name="Dalin E."/>
            <person name="Tice H."/>
            <person name="Bruce D."/>
            <person name="Goodwin L."/>
            <person name="Pitluck S."/>
            <person name="Larimer F."/>
            <person name="Land M.L."/>
            <person name="Hauser L."/>
            <person name="Tiedje J."/>
            <person name="Richardson P."/>
        </authorList>
    </citation>
    <scope>NUCLEOTIDE SEQUENCE [LARGE SCALE GENOMIC DNA]</scope>
    <source>
        <strain evidence="6">ATCC 700544 / DSM 17151 / LMG 18924 / NCIMB 13744 / C4D1M</strain>
    </source>
</reference>